<protein>
    <recommendedName>
        <fullName evidence="1">AB hydrolase-1 domain-containing protein</fullName>
    </recommendedName>
</protein>
<dbReference type="InParanoid" id="A0A0C3GMK1"/>
<dbReference type="InterPro" id="IPR050266">
    <property type="entry name" value="AB_hydrolase_sf"/>
</dbReference>
<dbReference type="Pfam" id="PF00561">
    <property type="entry name" value="Abhydrolase_1"/>
    <property type="match status" value="1"/>
</dbReference>
<evidence type="ECO:0000259" key="1">
    <source>
        <dbReference type="Pfam" id="PF00561"/>
    </source>
</evidence>
<dbReference type="InterPro" id="IPR000639">
    <property type="entry name" value="Epox_hydrolase-like"/>
</dbReference>
<accession>A0A0C3GMK1</accession>
<dbReference type="AlphaFoldDB" id="A0A0C3GMK1"/>
<dbReference type="HOGENOM" id="CLU_020336_7_0_1"/>
<reference evidence="3" key="2">
    <citation type="submission" date="2015-01" db="EMBL/GenBank/DDBJ databases">
        <title>Evolutionary Origins and Diversification of the Mycorrhizal Mutualists.</title>
        <authorList>
            <consortium name="DOE Joint Genome Institute"/>
            <consortium name="Mycorrhizal Genomics Consortium"/>
            <person name="Kohler A."/>
            <person name="Kuo A."/>
            <person name="Nagy L.G."/>
            <person name="Floudas D."/>
            <person name="Copeland A."/>
            <person name="Barry K.W."/>
            <person name="Cichocki N."/>
            <person name="Veneault-Fourrey C."/>
            <person name="LaButti K."/>
            <person name="Lindquist E.A."/>
            <person name="Lipzen A."/>
            <person name="Lundell T."/>
            <person name="Morin E."/>
            <person name="Murat C."/>
            <person name="Riley R."/>
            <person name="Ohm R."/>
            <person name="Sun H."/>
            <person name="Tunlid A."/>
            <person name="Henrissat B."/>
            <person name="Grigoriev I.V."/>
            <person name="Hibbett D.S."/>
            <person name="Martin F."/>
        </authorList>
    </citation>
    <scope>NUCLEOTIDE SEQUENCE [LARGE SCALE GENOMIC DNA]</scope>
    <source>
        <strain evidence="3">Zn</strain>
    </source>
</reference>
<dbReference type="OrthoDB" id="284184at2759"/>
<name>A0A0C3GMK1_OIDMZ</name>
<evidence type="ECO:0000313" key="3">
    <source>
        <dbReference type="Proteomes" id="UP000054321"/>
    </source>
</evidence>
<dbReference type="Proteomes" id="UP000054321">
    <property type="component" value="Unassembled WGS sequence"/>
</dbReference>
<dbReference type="GO" id="GO:0047372">
    <property type="term" value="F:monoacylglycerol lipase activity"/>
    <property type="evidence" value="ECO:0007669"/>
    <property type="project" value="TreeGrafter"/>
</dbReference>
<dbReference type="InterPro" id="IPR000073">
    <property type="entry name" value="AB_hydrolase_1"/>
</dbReference>
<evidence type="ECO:0000313" key="2">
    <source>
        <dbReference type="EMBL" id="KIM97345.1"/>
    </source>
</evidence>
<reference evidence="2 3" key="1">
    <citation type="submission" date="2014-04" db="EMBL/GenBank/DDBJ databases">
        <authorList>
            <consortium name="DOE Joint Genome Institute"/>
            <person name="Kuo A."/>
            <person name="Martino E."/>
            <person name="Perotto S."/>
            <person name="Kohler A."/>
            <person name="Nagy L.G."/>
            <person name="Floudas D."/>
            <person name="Copeland A."/>
            <person name="Barry K.W."/>
            <person name="Cichocki N."/>
            <person name="Veneault-Fourrey C."/>
            <person name="LaButti K."/>
            <person name="Lindquist E.A."/>
            <person name="Lipzen A."/>
            <person name="Lundell T."/>
            <person name="Morin E."/>
            <person name="Murat C."/>
            <person name="Sun H."/>
            <person name="Tunlid A."/>
            <person name="Henrissat B."/>
            <person name="Grigoriev I.V."/>
            <person name="Hibbett D.S."/>
            <person name="Martin F."/>
            <person name="Nordberg H.P."/>
            <person name="Cantor M.N."/>
            <person name="Hua S.X."/>
        </authorList>
    </citation>
    <scope>NUCLEOTIDE SEQUENCE [LARGE SCALE GENOMIC DNA]</scope>
    <source>
        <strain evidence="2 3">Zn</strain>
    </source>
</reference>
<dbReference type="PANTHER" id="PTHR43798:SF33">
    <property type="entry name" value="HYDROLASE, PUTATIVE (AFU_ORTHOLOGUE AFUA_2G14860)-RELATED"/>
    <property type="match status" value="1"/>
</dbReference>
<dbReference type="STRING" id="913774.A0A0C3GMK1"/>
<dbReference type="EMBL" id="KN832882">
    <property type="protein sequence ID" value="KIM97345.1"/>
    <property type="molecule type" value="Genomic_DNA"/>
</dbReference>
<gene>
    <name evidence="2" type="ORF">OIDMADRAFT_105661</name>
</gene>
<dbReference type="Gene3D" id="3.40.50.1820">
    <property type="entry name" value="alpha/beta hydrolase"/>
    <property type="match status" value="1"/>
</dbReference>
<dbReference type="InterPro" id="IPR029058">
    <property type="entry name" value="AB_hydrolase_fold"/>
</dbReference>
<proteinExistence type="predicted"/>
<organism evidence="2 3">
    <name type="scientific">Oidiodendron maius (strain Zn)</name>
    <dbReference type="NCBI Taxonomy" id="913774"/>
    <lineage>
        <taxon>Eukaryota</taxon>
        <taxon>Fungi</taxon>
        <taxon>Dikarya</taxon>
        <taxon>Ascomycota</taxon>
        <taxon>Pezizomycotina</taxon>
        <taxon>Leotiomycetes</taxon>
        <taxon>Leotiomycetes incertae sedis</taxon>
        <taxon>Myxotrichaceae</taxon>
        <taxon>Oidiodendron</taxon>
    </lineage>
</organism>
<dbReference type="GO" id="GO:0016020">
    <property type="term" value="C:membrane"/>
    <property type="evidence" value="ECO:0007669"/>
    <property type="project" value="TreeGrafter"/>
</dbReference>
<dbReference type="PRINTS" id="PR00412">
    <property type="entry name" value="EPOXHYDRLASE"/>
</dbReference>
<dbReference type="SUPFAM" id="SSF53474">
    <property type="entry name" value="alpha/beta-Hydrolases"/>
    <property type="match status" value="1"/>
</dbReference>
<feature type="domain" description="AB hydrolase-1" evidence="1">
    <location>
        <begin position="33"/>
        <end position="139"/>
    </location>
</feature>
<dbReference type="PANTHER" id="PTHR43798">
    <property type="entry name" value="MONOACYLGLYCEROL LIPASE"/>
    <property type="match status" value="1"/>
</dbReference>
<sequence length="328" mass="36972">MATVAYPEYAKRVTLSSGVTYSYTHIPAKDHKPTILFIHGFPSSSYDWRHQINYFSSLGYGVIAPDLLGYGETDRPTAAADYRGKKMAGEVNELLDHANVSKVHGVAHDWGSYLLARLNTYYRERLLSSAFLATPYRVPGKSLDVDAINAMTKEKLGFEMLGYWKFFEKEDAGDIVKEHIESIISILYPENGSVWKENMAPLGALEAFAKRNGRVPRGNYVTDEEVAIHRKIMKDEYGPAMNWYRCEMQNFNLKDEDGAGLNPNLDGPVLMAVAKGDVLSNELLINEMKQYAVNLKIVEIQSGHWIQLEKRDEVNAALKEHFEAAAKL</sequence>
<keyword evidence="3" id="KW-1185">Reference proteome</keyword>
<dbReference type="GO" id="GO:0046464">
    <property type="term" value="P:acylglycerol catabolic process"/>
    <property type="evidence" value="ECO:0007669"/>
    <property type="project" value="TreeGrafter"/>
</dbReference>